<proteinExistence type="predicted"/>
<protein>
    <recommendedName>
        <fullName evidence="1">DUF7367 domain-containing protein</fullName>
    </recommendedName>
</protein>
<dbReference type="Proteomes" id="UP000244328">
    <property type="component" value="Segment"/>
</dbReference>
<evidence type="ECO:0000313" key="3">
    <source>
        <dbReference type="Proteomes" id="UP000244328"/>
    </source>
</evidence>
<gene>
    <name evidence="2" type="ORF">PSH1140_005</name>
</gene>
<organism evidence="2 3">
    <name type="scientific">Enterobacter phage myPSH1140</name>
    <dbReference type="NCBI Taxonomy" id="2108137"/>
    <lineage>
        <taxon>Viruses</taxon>
        <taxon>Duplodnaviria</taxon>
        <taxon>Heunggongvirae</taxon>
        <taxon>Uroviricota</taxon>
        <taxon>Caudoviricetes</taxon>
        <taxon>Pantevenvirales</taxon>
        <taxon>Straboviridae</taxon>
        <taxon>Tevenvirinae</taxon>
        <taxon>Karamvirus</taxon>
        <taxon>Karamvirus mypsh1140</taxon>
    </lineage>
</organism>
<sequence length="94" mass="10823">MILDDGTLVNLENVAECIKQNGERHLTEHGGSPDDPYHIKFKQAIDYIVNCIETRQTIPMNLRTFALKVVYNRREKYTIKQMAKILNSIGTIKC</sequence>
<name>A0A2R3ZWS5_9CAUD</name>
<accession>A0A2R3ZWS5</accession>
<reference evidence="2 3" key="1">
    <citation type="submission" date="2018-02" db="EMBL/GenBank/DDBJ databases">
        <title>Isolation, characterization and genome analysis of lytic bacteriophages against Enterobacter cloacae.</title>
        <authorList>
            <person name="Ramesh N."/>
            <person name="Prasanth M."/>
            <person name="Tamhankar A.J."/>
            <person name="Lundborg C.S."/>
        </authorList>
    </citation>
    <scope>NUCLEOTIDE SEQUENCE [LARGE SCALE GENOMIC DNA]</scope>
</reference>
<feature type="domain" description="DUF7367" evidence="1">
    <location>
        <begin position="1"/>
        <end position="93"/>
    </location>
</feature>
<evidence type="ECO:0000259" key="1">
    <source>
        <dbReference type="Pfam" id="PF24075"/>
    </source>
</evidence>
<dbReference type="EMBL" id="MG999954">
    <property type="protein sequence ID" value="AVR55210.1"/>
    <property type="molecule type" value="Genomic_DNA"/>
</dbReference>
<dbReference type="InterPro" id="IPR055791">
    <property type="entry name" value="DUF7367"/>
</dbReference>
<evidence type="ECO:0000313" key="2">
    <source>
        <dbReference type="EMBL" id="AVR55210.1"/>
    </source>
</evidence>
<keyword evidence="3" id="KW-1185">Reference proteome</keyword>
<dbReference type="Pfam" id="PF24075">
    <property type="entry name" value="DUF7367"/>
    <property type="match status" value="1"/>
</dbReference>